<evidence type="ECO:0000256" key="4">
    <source>
        <dbReference type="ARBA" id="ARBA00023212"/>
    </source>
</evidence>
<evidence type="ECO:0000313" key="5">
    <source>
        <dbReference type="EMBL" id="KOO25366.1"/>
    </source>
</evidence>
<dbReference type="Pfam" id="PF12554">
    <property type="entry name" value="MOZART1"/>
    <property type="match status" value="1"/>
</dbReference>
<dbReference type="GO" id="GO:0005819">
    <property type="term" value="C:spindle"/>
    <property type="evidence" value="ECO:0007669"/>
    <property type="project" value="TreeGrafter"/>
</dbReference>
<keyword evidence="4" id="KW-0206">Cytoskeleton</keyword>
<evidence type="ECO:0000256" key="1">
    <source>
        <dbReference type="ARBA" id="ARBA00004267"/>
    </source>
</evidence>
<name>A0A0M0JFJ5_9EUKA</name>
<dbReference type="GO" id="GO:0033566">
    <property type="term" value="P:gamma-tubulin complex localization"/>
    <property type="evidence" value="ECO:0007669"/>
    <property type="project" value="InterPro"/>
</dbReference>
<gene>
    <name evidence="5" type="ORF">Ctob_007826</name>
</gene>
<dbReference type="GO" id="GO:0031021">
    <property type="term" value="C:interphase microtubule organizing center"/>
    <property type="evidence" value="ECO:0007669"/>
    <property type="project" value="TreeGrafter"/>
</dbReference>
<evidence type="ECO:0000313" key="6">
    <source>
        <dbReference type="Proteomes" id="UP000037460"/>
    </source>
</evidence>
<dbReference type="Proteomes" id="UP000037460">
    <property type="component" value="Unassembled WGS sequence"/>
</dbReference>
<comment type="caution">
    <text evidence="5">The sequence shown here is derived from an EMBL/GenBank/DDBJ whole genome shotgun (WGS) entry which is preliminary data.</text>
</comment>
<proteinExistence type="inferred from homology"/>
<dbReference type="PANTHER" id="PTHR28520:SF2">
    <property type="entry name" value="MITOTIC-SPINDLE ORGANIZING PROTEIN 1"/>
    <property type="match status" value="1"/>
</dbReference>
<dbReference type="InterPro" id="IPR022214">
    <property type="entry name" value="MZT1"/>
</dbReference>
<protein>
    <submittedName>
        <fullName evidence="5">Mitotic-spindle organizing protein 1</fullName>
    </submittedName>
</protein>
<dbReference type="AlphaFoldDB" id="A0A0M0JFJ5"/>
<comment type="subcellular location">
    <subcellularLocation>
        <location evidence="1">Cytoplasm</location>
        <location evidence="1">Cytoskeleton</location>
        <location evidence="1">Microtubule organizing center</location>
    </subcellularLocation>
</comment>
<comment type="similarity">
    <text evidence="2">Belongs to the MOZART1 family.</text>
</comment>
<organism evidence="5 6">
    <name type="scientific">Chrysochromulina tobinii</name>
    <dbReference type="NCBI Taxonomy" id="1460289"/>
    <lineage>
        <taxon>Eukaryota</taxon>
        <taxon>Haptista</taxon>
        <taxon>Haptophyta</taxon>
        <taxon>Prymnesiophyceae</taxon>
        <taxon>Prymnesiales</taxon>
        <taxon>Chrysochromulinaceae</taxon>
        <taxon>Chrysochromulina</taxon>
    </lineage>
</organism>
<evidence type="ECO:0000256" key="2">
    <source>
        <dbReference type="ARBA" id="ARBA00011015"/>
    </source>
</evidence>
<sequence length="108" mass="11606">MAAERPREETLDVLYDISQLLQTGLDRETLAVLVGLTESGVNPEALAAVIKELRRETAALRADEAGITPRDAVISAAARLGAEEAAFPSANVRSMVDQAQQPHVRTLQ</sequence>
<keyword evidence="6" id="KW-1185">Reference proteome</keyword>
<reference evidence="6" key="1">
    <citation type="journal article" date="2015" name="PLoS Genet.">
        <title>Genome Sequence and Transcriptome Analyses of Chrysochromulina tobin: Metabolic Tools for Enhanced Algal Fitness in the Prominent Order Prymnesiales (Haptophyceae).</title>
        <authorList>
            <person name="Hovde B.T."/>
            <person name="Deodato C.R."/>
            <person name="Hunsperger H.M."/>
            <person name="Ryken S.A."/>
            <person name="Yost W."/>
            <person name="Jha R.K."/>
            <person name="Patterson J."/>
            <person name="Monnat R.J. Jr."/>
            <person name="Barlow S.B."/>
            <person name="Starkenburg S.R."/>
            <person name="Cattolico R.A."/>
        </authorList>
    </citation>
    <scope>NUCLEOTIDE SEQUENCE</scope>
    <source>
        <strain evidence="6">CCMP291</strain>
    </source>
</reference>
<dbReference type="GO" id="GO:0090307">
    <property type="term" value="P:mitotic spindle assembly"/>
    <property type="evidence" value="ECO:0007669"/>
    <property type="project" value="TreeGrafter"/>
</dbReference>
<evidence type="ECO:0000256" key="3">
    <source>
        <dbReference type="ARBA" id="ARBA00022490"/>
    </source>
</evidence>
<keyword evidence="3" id="KW-0963">Cytoplasm</keyword>
<dbReference type="PANTHER" id="PTHR28520">
    <property type="entry name" value="MITOTIC-SPINDLE ORGANIZING PROTEIN 1"/>
    <property type="match status" value="1"/>
</dbReference>
<dbReference type="OrthoDB" id="48571at2759"/>
<dbReference type="GO" id="GO:0051415">
    <property type="term" value="P:microtubule nucleation by interphase microtubule organizing center"/>
    <property type="evidence" value="ECO:0007669"/>
    <property type="project" value="TreeGrafter"/>
</dbReference>
<dbReference type="EMBL" id="JWZX01002985">
    <property type="protein sequence ID" value="KOO25366.1"/>
    <property type="molecule type" value="Genomic_DNA"/>
</dbReference>
<dbReference type="GO" id="GO:0000931">
    <property type="term" value="C:gamma-tubulin ring complex"/>
    <property type="evidence" value="ECO:0007669"/>
    <property type="project" value="InterPro"/>
</dbReference>
<accession>A0A0M0JFJ5</accession>